<comment type="caution">
    <text evidence="3">The sequence shown here is derived from an EMBL/GenBank/DDBJ whole genome shotgun (WGS) entry which is preliminary data.</text>
</comment>
<evidence type="ECO:0000313" key="3">
    <source>
        <dbReference type="EMBL" id="TCJ15502.1"/>
    </source>
</evidence>
<dbReference type="EMBL" id="SJZB01000026">
    <property type="protein sequence ID" value="TCJ15502.1"/>
    <property type="molecule type" value="Genomic_DNA"/>
</dbReference>
<dbReference type="OrthoDB" id="197869at2"/>
<proteinExistence type="predicted"/>
<protein>
    <submittedName>
        <fullName evidence="3">TonB-dependent receptor</fullName>
    </submittedName>
</protein>
<feature type="chain" id="PRO_5020185762" evidence="2">
    <location>
        <begin position="23"/>
        <end position="461"/>
    </location>
</feature>
<dbReference type="RefSeq" id="WP_131445834.1">
    <property type="nucleotide sequence ID" value="NZ_SJZB01000026.1"/>
</dbReference>
<accession>A0A4V2NW09</accession>
<keyword evidence="1" id="KW-0175">Coiled coil</keyword>
<evidence type="ECO:0000256" key="2">
    <source>
        <dbReference type="SAM" id="SignalP"/>
    </source>
</evidence>
<keyword evidence="3" id="KW-0675">Receptor</keyword>
<gene>
    <name evidence="3" type="ORF">EZJ19_06615</name>
</gene>
<dbReference type="SUPFAM" id="SSF56935">
    <property type="entry name" value="Porins"/>
    <property type="match status" value="1"/>
</dbReference>
<feature type="signal peptide" evidence="2">
    <location>
        <begin position="1"/>
        <end position="22"/>
    </location>
</feature>
<dbReference type="Gene3D" id="2.40.160.10">
    <property type="entry name" value="Porin"/>
    <property type="match status" value="1"/>
</dbReference>
<evidence type="ECO:0000313" key="4">
    <source>
        <dbReference type="Proteomes" id="UP000295443"/>
    </source>
</evidence>
<organism evidence="3 4">
    <name type="scientific">Parasulfuritortus cantonensis</name>
    <dbReference type="NCBI Taxonomy" id="2528202"/>
    <lineage>
        <taxon>Bacteria</taxon>
        <taxon>Pseudomonadati</taxon>
        <taxon>Pseudomonadota</taxon>
        <taxon>Betaproteobacteria</taxon>
        <taxon>Nitrosomonadales</taxon>
        <taxon>Thiobacillaceae</taxon>
        <taxon>Parasulfuritortus</taxon>
    </lineage>
</organism>
<sequence>MQRTLLAAAAVAALSASVPAHAADDPEIARLRAEFQAQLDALRNNYEDRLKALEDKLAATSGKADSAMAAAEQAGQAGQASGGQAAFNPEISLILQGKYAARQDGDRRPTGFLQDADIEPAERGFSLGESELIMSADIDPYFRGLANFVVGDGEVDVEEAWFQTLGLGHGLTLKGGRFISGIGYQNEQHPHAWDFADNNLMYQVLFGEHYVQDGLQLKWLAPTDTFLELGMEAGRGASFPGSGDGGDRNGAGAWALYGHVGGDVGDSSSWRAGLSWLGARPKNRDSVLLDANAVDAETAFSGTSRTWIADFVWKWAPDGNPHERNFKLQAEYFRRTETGQLACADNLADGGACDGSTGAYRGRQSGWYAQGIYQFMPSWRVGLRYDRLSNDSLDYGANAGMLPEPGYSPYKWSLMADYMPSEFSLLRLQFARNHAAEDDPDNREITLQYVYSLGPHGAHKF</sequence>
<keyword evidence="4" id="KW-1185">Reference proteome</keyword>
<dbReference type="InterPro" id="IPR023614">
    <property type="entry name" value="Porin_dom_sf"/>
</dbReference>
<reference evidence="3 4" key="1">
    <citation type="submission" date="2019-03" db="EMBL/GenBank/DDBJ databases">
        <title>Genome sequence of Thiobacillaceae bacterium LSR1, a sulfur-oxidizing bacterium isolated from freshwater sediment.</title>
        <authorList>
            <person name="Li S."/>
        </authorList>
    </citation>
    <scope>NUCLEOTIDE SEQUENCE [LARGE SCALE GENOMIC DNA]</scope>
    <source>
        <strain evidence="3 4">LSR1</strain>
    </source>
</reference>
<dbReference type="Proteomes" id="UP000295443">
    <property type="component" value="Unassembled WGS sequence"/>
</dbReference>
<evidence type="ECO:0000256" key="1">
    <source>
        <dbReference type="SAM" id="Coils"/>
    </source>
</evidence>
<dbReference type="AlphaFoldDB" id="A0A4V2NW09"/>
<name>A0A4V2NW09_9PROT</name>
<keyword evidence="2" id="KW-0732">Signal</keyword>
<feature type="coiled-coil region" evidence="1">
    <location>
        <begin position="32"/>
        <end position="63"/>
    </location>
</feature>